<evidence type="ECO:0000313" key="2">
    <source>
        <dbReference type="EMBL" id="SDA53748.1"/>
    </source>
</evidence>
<reference evidence="3" key="2">
    <citation type="journal article" date="2022" name="Food Funct.">
        <title>Lactobacillus kefiranofaciens ZW18 from Kefir enhances the anti-tumor effect of anti-programmed cell death 1 (PD-1) immunotherapy by modulating the gut microbiota.</title>
        <authorList>
            <person name="Zhao J."/>
            <person name="Wang Y."/>
            <person name="Wang J."/>
            <person name="Lv M."/>
            <person name="Zhou C."/>
            <person name="Jia L."/>
            <person name="Geng W."/>
        </authorList>
    </citation>
    <scope>NUCLEOTIDE SEQUENCE</scope>
    <source>
        <strain evidence="3">ZW18</strain>
    </source>
</reference>
<gene>
    <name evidence="3" type="ORF">QEJ78_07830</name>
    <name evidence="2" type="ORF">SAMN02983011_01200</name>
</gene>
<dbReference type="RefSeq" id="WP_013855036.1">
    <property type="nucleotide sequence ID" value="NZ_CP123735.1"/>
</dbReference>
<feature type="transmembrane region" description="Helical" evidence="1">
    <location>
        <begin position="36"/>
        <end position="56"/>
    </location>
</feature>
<keyword evidence="1" id="KW-0472">Membrane</keyword>
<evidence type="ECO:0008006" key="6">
    <source>
        <dbReference type="Google" id="ProtNLM"/>
    </source>
</evidence>
<dbReference type="Proteomes" id="UP001242513">
    <property type="component" value="Chromosome"/>
</dbReference>
<organism evidence="3 5">
    <name type="scientific">Lactobacillus kefiranofaciens</name>
    <dbReference type="NCBI Taxonomy" id="267818"/>
    <lineage>
        <taxon>Bacteria</taxon>
        <taxon>Bacillati</taxon>
        <taxon>Bacillota</taxon>
        <taxon>Bacilli</taxon>
        <taxon>Lactobacillales</taxon>
        <taxon>Lactobacillaceae</taxon>
        <taxon>Lactobacillus</taxon>
    </lineage>
</organism>
<reference evidence="3" key="3">
    <citation type="submission" date="2023-04" db="EMBL/GenBank/DDBJ databases">
        <authorList>
            <person name="Wang Y."/>
        </authorList>
    </citation>
    <scope>NUCLEOTIDE SEQUENCE</scope>
    <source>
        <strain evidence="3">ZW18</strain>
    </source>
</reference>
<evidence type="ECO:0000313" key="4">
    <source>
        <dbReference type="Proteomes" id="UP000181860"/>
    </source>
</evidence>
<dbReference type="AlphaFoldDB" id="A0AAX3UC69"/>
<evidence type="ECO:0000313" key="3">
    <source>
        <dbReference type="EMBL" id="WGO85289.1"/>
    </source>
</evidence>
<keyword evidence="1" id="KW-0812">Transmembrane</keyword>
<keyword evidence="4" id="KW-1185">Reference proteome</keyword>
<reference evidence="2 4" key="1">
    <citation type="submission" date="2016-10" db="EMBL/GenBank/DDBJ databases">
        <authorList>
            <person name="Varghese N."/>
            <person name="Submissions S."/>
        </authorList>
    </citation>
    <scope>NUCLEOTIDE SEQUENCE [LARGE SCALE GENOMIC DNA]</scope>
    <source>
        <strain evidence="2 4">ATCC 43761</strain>
    </source>
</reference>
<keyword evidence="1" id="KW-1133">Transmembrane helix</keyword>
<dbReference type="EMBL" id="FMXC01000011">
    <property type="protein sequence ID" value="SDA53748.1"/>
    <property type="molecule type" value="Genomic_DNA"/>
</dbReference>
<evidence type="ECO:0000256" key="1">
    <source>
        <dbReference type="SAM" id="Phobius"/>
    </source>
</evidence>
<dbReference type="EMBL" id="CP123735">
    <property type="protein sequence ID" value="WGO85289.1"/>
    <property type="molecule type" value="Genomic_DNA"/>
</dbReference>
<sequence>MNIDYYQKEVFLLRFAAWFCLFPASTYLYIYKMTNLWFCLAEVIVIALFAAFLLTTAKTDRWKKPQNVMRLLIFALIFVAIIIAIPLYFAYRDCKKAQ</sequence>
<name>A0AAX3UC69_9LACO</name>
<feature type="transmembrane region" description="Helical" evidence="1">
    <location>
        <begin position="12"/>
        <end position="30"/>
    </location>
</feature>
<protein>
    <recommendedName>
        <fullName evidence="6">Cardiolipin synthase N-terminal domain-containing protein</fullName>
    </recommendedName>
</protein>
<proteinExistence type="predicted"/>
<evidence type="ECO:0000313" key="5">
    <source>
        <dbReference type="Proteomes" id="UP001242513"/>
    </source>
</evidence>
<accession>A0AAX3UC69</accession>
<dbReference type="Proteomes" id="UP000181860">
    <property type="component" value="Unassembled WGS sequence"/>
</dbReference>
<feature type="transmembrane region" description="Helical" evidence="1">
    <location>
        <begin position="68"/>
        <end position="91"/>
    </location>
</feature>